<organism evidence="4 5">
    <name type="scientific">Fusarium acutatum</name>
    <dbReference type="NCBI Taxonomy" id="78861"/>
    <lineage>
        <taxon>Eukaryota</taxon>
        <taxon>Fungi</taxon>
        <taxon>Dikarya</taxon>
        <taxon>Ascomycota</taxon>
        <taxon>Pezizomycotina</taxon>
        <taxon>Sordariomycetes</taxon>
        <taxon>Hypocreomycetidae</taxon>
        <taxon>Hypocreales</taxon>
        <taxon>Nectriaceae</taxon>
        <taxon>Fusarium</taxon>
        <taxon>Fusarium fujikuroi species complex</taxon>
    </lineage>
</organism>
<dbReference type="InterPro" id="IPR002110">
    <property type="entry name" value="Ankyrin_rpt"/>
</dbReference>
<keyword evidence="5" id="KW-1185">Reference proteome</keyword>
<dbReference type="Gene3D" id="1.25.40.20">
    <property type="entry name" value="Ankyrin repeat-containing domain"/>
    <property type="match status" value="2"/>
</dbReference>
<dbReference type="InterPro" id="IPR036770">
    <property type="entry name" value="Ankyrin_rpt-contain_sf"/>
</dbReference>
<proteinExistence type="predicted"/>
<keyword evidence="1" id="KW-0677">Repeat</keyword>
<keyword evidence="2 3" id="KW-0040">ANK repeat</keyword>
<evidence type="ECO:0000256" key="1">
    <source>
        <dbReference type="ARBA" id="ARBA00022737"/>
    </source>
</evidence>
<feature type="repeat" description="ANK" evidence="3">
    <location>
        <begin position="50"/>
        <end position="82"/>
    </location>
</feature>
<evidence type="ECO:0000256" key="3">
    <source>
        <dbReference type="PROSITE-ProRule" id="PRU00023"/>
    </source>
</evidence>
<feature type="repeat" description="ANK" evidence="3">
    <location>
        <begin position="17"/>
        <end position="49"/>
    </location>
</feature>
<dbReference type="SUPFAM" id="SSF48403">
    <property type="entry name" value="Ankyrin repeat"/>
    <property type="match status" value="1"/>
</dbReference>
<sequence length="109" mass="11978">MDMVDQVGININSKDTSGRTALLWAAENGHEAVVQLLLDWDAYIEAADDDGWTPLLRDAANGHAAIVRLLLDKGAHIEAAEKWDQTPLSSPAENWVRLKKKEAMGREGT</sequence>
<dbReference type="OrthoDB" id="341259at2759"/>
<evidence type="ECO:0000256" key="2">
    <source>
        <dbReference type="ARBA" id="ARBA00023043"/>
    </source>
</evidence>
<dbReference type="EMBL" id="JAADJF010000608">
    <property type="protein sequence ID" value="KAF4415116.1"/>
    <property type="molecule type" value="Genomic_DNA"/>
</dbReference>
<dbReference type="AlphaFoldDB" id="A0A8H4NCA9"/>
<name>A0A8H4NCA9_9HYPO</name>
<dbReference type="PANTHER" id="PTHR24171">
    <property type="entry name" value="ANKYRIN REPEAT DOMAIN-CONTAINING PROTEIN 39-RELATED"/>
    <property type="match status" value="1"/>
</dbReference>
<dbReference type="PROSITE" id="PS50088">
    <property type="entry name" value="ANK_REPEAT"/>
    <property type="match status" value="2"/>
</dbReference>
<dbReference type="SMART" id="SM00248">
    <property type="entry name" value="ANK"/>
    <property type="match status" value="2"/>
</dbReference>
<gene>
    <name evidence="4" type="ORF">FACUT_13666</name>
</gene>
<dbReference type="Proteomes" id="UP000536711">
    <property type="component" value="Unassembled WGS sequence"/>
</dbReference>
<dbReference type="Pfam" id="PF12796">
    <property type="entry name" value="Ank_2"/>
    <property type="match status" value="1"/>
</dbReference>
<comment type="caution">
    <text evidence="4">The sequence shown here is derived from an EMBL/GenBank/DDBJ whole genome shotgun (WGS) entry which is preliminary data.</text>
</comment>
<evidence type="ECO:0000313" key="4">
    <source>
        <dbReference type="EMBL" id="KAF4415116.1"/>
    </source>
</evidence>
<dbReference type="PROSITE" id="PS50297">
    <property type="entry name" value="ANK_REP_REGION"/>
    <property type="match status" value="2"/>
</dbReference>
<evidence type="ECO:0000313" key="5">
    <source>
        <dbReference type="Proteomes" id="UP000536711"/>
    </source>
</evidence>
<protein>
    <submittedName>
        <fullName evidence="4">Ankyrin repeat domain-containing</fullName>
    </submittedName>
</protein>
<reference evidence="4 5" key="1">
    <citation type="submission" date="2020-01" db="EMBL/GenBank/DDBJ databases">
        <title>Identification and distribution of gene clusters putatively required for synthesis of sphingolipid metabolism inhibitors in phylogenetically diverse species of the filamentous fungus Fusarium.</title>
        <authorList>
            <person name="Kim H.-S."/>
            <person name="Busman M."/>
            <person name="Brown D.W."/>
            <person name="Divon H."/>
            <person name="Uhlig S."/>
            <person name="Proctor R.H."/>
        </authorList>
    </citation>
    <scope>NUCLEOTIDE SEQUENCE [LARGE SCALE GENOMIC DNA]</scope>
    <source>
        <strain evidence="4 5">NRRL 13308</strain>
    </source>
</reference>
<dbReference type="PRINTS" id="PR01415">
    <property type="entry name" value="ANKYRIN"/>
</dbReference>
<accession>A0A8H4NCA9</accession>